<dbReference type="PANTHER" id="PTHR31151:SF0">
    <property type="entry name" value="PROLINE-TRNA LIGASE (DUF1680)"/>
    <property type="match status" value="1"/>
</dbReference>
<name>A0AAE3E540_9FIRM</name>
<dbReference type="RefSeq" id="WP_308732036.1">
    <property type="nucleotide sequence ID" value="NZ_JAJEQN010000027.1"/>
</dbReference>
<keyword evidence="4" id="KW-1185">Reference proteome</keyword>
<organism evidence="3 4">
    <name type="scientific">Anthropogastromicrobium aceti</name>
    <dbReference type="NCBI Taxonomy" id="2981768"/>
    <lineage>
        <taxon>Bacteria</taxon>
        <taxon>Bacillati</taxon>
        <taxon>Bacillota</taxon>
        <taxon>Clostridia</taxon>
        <taxon>Lachnospirales</taxon>
        <taxon>Lachnospiraceae</taxon>
        <taxon>Anthropogastromicrobium</taxon>
    </lineage>
</organism>
<protein>
    <submittedName>
        <fullName evidence="3">Glycoside hydrolase family 127 protein</fullName>
    </submittedName>
</protein>
<dbReference type="AlphaFoldDB" id="A0AAE3E540"/>
<dbReference type="Pfam" id="PF20736">
    <property type="entry name" value="Glyco_hydro127M"/>
    <property type="match status" value="1"/>
</dbReference>
<dbReference type="InterPro" id="IPR049046">
    <property type="entry name" value="Beta-AFase-like_GH127_middle"/>
</dbReference>
<reference evidence="3 4" key="1">
    <citation type="submission" date="2021-10" db="EMBL/GenBank/DDBJ databases">
        <title>Anaerobic single-cell dispensing facilitates the cultivation of human gut bacteria.</title>
        <authorList>
            <person name="Afrizal A."/>
        </authorList>
    </citation>
    <scope>NUCLEOTIDE SEQUENCE [LARGE SCALE GENOMIC DNA]</scope>
    <source>
        <strain evidence="3 4">CLA-AA-H224</strain>
    </source>
</reference>
<keyword evidence="3" id="KW-0378">Hydrolase</keyword>
<evidence type="ECO:0000259" key="2">
    <source>
        <dbReference type="Pfam" id="PF20736"/>
    </source>
</evidence>
<dbReference type="GO" id="GO:0016787">
    <property type="term" value="F:hydrolase activity"/>
    <property type="evidence" value="ECO:0007669"/>
    <property type="project" value="UniProtKB-KW"/>
</dbReference>
<gene>
    <name evidence="3" type="ORF">LKD48_10880</name>
</gene>
<dbReference type="InterPro" id="IPR008928">
    <property type="entry name" value="6-hairpin_glycosidase_sf"/>
</dbReference>
<dbReference type="SUPFAM" id="SSF48208">
    <property type="entry name" value="Six-hairpin glycosidases"/>
    <property type="match status" value="1"/>
</dbReference>
<sequence length="599" mass="69064">MSKLQNFYYQNVALKEGHWKKQRDELIETYLKIEDDDLLHPFRKLANLPNKGHGLVGWYGSGASTFGQKLGAFAKLYLVTGDIRLKEKAIRLADGWGECLAASDSVADCNGTYNYDKLMGGFLDLYEYLGYEPAKEYVRALTKSADARLDKEVCRDGLQIMSGDMIEWYTLPEQIYRAYQLTGEQLYLDFAKVWDYDYFWDKLLAGDFKIGPRHAYSHVNSLSSAAMAYETTKNEEYLRAIEIAYKEILDHHTFATGGYGPAECLFADEEGYLGDSIKASWDADKRHIHYRDFGNSIRQRDDRWGSCEVSCCSWAVFKLTRYLMELTGEARYGGWAEKLLYNGCGGQPSITQDGKVMYYADYFINGGLKSTEDGRLQDNGASFEWQCCTGTFPQDVAEYANLLYYYSEKGLFVSQYLPSDVTFSIGDKQVRLENTSFYPKEKELRFVVHAETPVTTALHFRVPSWATGSNTVCINKEKVNTSILPDTWLTLEREWKEGDEITISFEFVLRFESVDSYAPEVAALVYGPIVLACNKMTLFDGDRENPEEWIEPIQKDGYSFAFRTKPGHVKPYEHLTREFYPYYEIPQMQWYYMYSRFTK</sequence>
<dbReference type="PANTHER" id="PTHR31151">
    <property type="entry name" value="PROLINE-TRNA LIGASE (DUF1680)"/>
    <property type="match status" value="1"/>
</dbReference>
<comment type="caution">
    <text evidence="3">The sequence shown here is derived from an EMBL/GenBank/DDBJ whole genome shotgun (WGS) entry which is preliminary data.</text>
</comment>
<dbReference type="InterPro" id="IPR012878">
    <property type="entry name" value="Beta-AFase-like_GH127_cat"/>
</dbReference>
<evidence type="ECO:0000313" key="3">
    <source>
        <dbReference type="EMBL" id="MCC2222134.1"/>
    </source>
</evidence>
<proteinExistence type="predicted"/>
<evidence type="ECO:0000313" key="4">
    <source>
        <dbReference type="Proteomes" id="UP001198200"/>
    </source>
</evidence>
<dbReference type="EMBL" id="JAJEQN010000027">
    <property type="protein sequence ID" value="MCC2222134.1"/>
    <property type="molecule type" value="Genomic_DNA"/>
</dbReference>
<dbReference type="Proteomes" id="UP001198200">
    <property type="component" value="Unassembled WGS sequence"/>
</dbReference>
<accession>A0AAE3E540</accession>
<feature type="domain" description="Non-reducing end beta-L-arabinofuranosidase-like GH127 catalytic" evidence="1">
    <location>
        <begin position="11"/>
        <end position="400"/>
    </location>
</feature>
<dbReference type="Pfam" id="PF07944">
    <property type="entry name" value="Beta-AFase-like_GH127_cat"/>
    <property type="match status" value="1"/>
</dbReference>
<evidence type="ECO:0000259" key="1">
    <source>
        <dbReference type="Pfam" id="PF07944"/>
    </source>
</evidence>
<feature type="domain" description="Non-reducing end beta-L-arabinofuranosidase-like GH127 middle" evidence="2">
    <location>
        <begin position="411"/>
        <end position="506"/>
    </location>
</feature>
<dbReference type="GO" id="GO:0005975">
    <property type="term" value="P:carbohydrate metabolic process"/>
    <property type="evidence" value="ECO:0007669"/>
    <property type="project" value="InterPro"/>
</dbReference>